<evidence type="ECO:0000256" key="3">
    <source>
        <dbReference type="ARBA" id="ARBA00023110"/>
    </source>
</evidence>
<dbReference type="InterPro" id="IPR001179">
    <property type="entry name" value="PPIase_FKBP_dom"/>
</dbReference>
<comment type="similarity">
    <text evidence="2 6">Belongs to the FKBP-type PPIase family.</text>
</comment>
<feature type="domain" description="PPIase FKBP-type" evidence="8">
    <location>
        <begin position="82"/>
        <end position="168"/>
    </location>
</feature>
<feature type="chain" id="PRO_5031558341" description="Peptidyl-prolyl cis-trans isomerase" evidence="7">
    <location>
        <begin position="29"/>
        <end position="300"/>
    </location>
</feature>
<dbReference type="PROSITE" id="PS51257">
    <property type="entry name" value="PROKAR_LIPOPROTEIN"/>
    <property type="match status" value="1"/>
</dbReference>
<dbReference type="EMBL" id="JACHGG010000005">
    <property type="protein sequence ID" value="MBB6060660.1"/>
    <property type="molecule type" value="Genomic_DNA"/>
</dbReference>
<dbReference type="Proteomes" id="UP000532746">
    <property type="component" value="Unassembled WGS sequence"/>
</dbReference>
<dbReference type="RefSeq" id="WP_183404723.1">
    <property type="nucleotide sequence ID" value="NZ_JACHGG010000005.1"/>
</dbReference>
<dbReference type="PROSITE" id="PS50059">
    <property type="entry name" value="FKBP_PPIASE"/>
    <property type="match status" value="2"/>
</dbReference>
<organism evidence="9 10">
    <name type="scientific">Hymenobacter luteus</name>
    <dbReference type="NCBI Taxonomy" id="1411122"/>
    <lineage>
        <taxon>Bacteria</taxon>
        <taxon>Pseudomonadati</taxon>
        <taxon>Bacteroidota</taxon>
        <taxon>Cytophagia</taxon>
        <taxon>Cytophagales</taxon>
        <taxon>Hymenobacteraceae</taxon>
        <taxon>Hymenobacter</taxon>
    </lineage>
</organism>
<evidence type="ECO:0000256" key="7">
    <source>
        <dbReference type="SAM" id="SignalP"/>
    </source>
</evidence>
<name>A0A7W9T4B9_9BACT</name>
<keyword evidence="10" id="KW-1185">Reference proteome</keyword>
<proteinExistence type="inferred from homology"/>
<keyword evidence="7" id="KW-0732">Signal</keyword>
<keyword evidence="4 5" id="KW-0413">Isomerase</keyword>
<dbReference type="GO" id="GO:0003755">
    <property type="term" value="F:peptidyl-prolyl cis-trans isomerase activity"/>
    <property type="evidence" value="ECO:0007669"/>
    <property type="project" value="UniProtKB-UniRule"/>
</dbReference>
<dbReference type="Gene3D" id="3.10.50.40">
    <property type="match status" value="2"/>
</dbReference>
<dbReference type="AlphaFoldDB" id="A0A7W9T4B9"/>
<dbReference type="PANTHER" id="PTHR43811:SF19">
    <property type="entry name" value="39 KDA FK506-BINDING NUCLEAR PROTEIN"/>
    <property type="match status" value="1"/>
</dbReference>
<evidence type="ECO:0000256" key="2">
    <source>
        <dbReference type="ARBA" id="ARBA00006577"/>
    </source>
</evidence>
<evidence type="ECO:0000313" key="9">
    <source>
        <dbReference type="EMBL" id="MBB6060660.1"/>
    </source>
</evidence>
<evidence type="ECO:0000256" key="1">
    <source>
        <dbReference type="ARBA" id="ARBA00000971"/>
    </source>
</evidence>
<dbReference type="PANTHER" id="PTHR43811">
    <property type="entry name" value="FKBP-TYPE PEPTIDYL-PROLYL CIS-TRANS ISOMERASE FKPA"/>
    <property type="match status" value="1"/>
</dbReference>
<accession>A0A7W9T4B9</accession>
<dbReference type="SUPFAM" id="SSF54534">
    <property type="entry name" value="FKBP-like"/>
    <property type="match status" value="2"/>
</dbReference>
<keyword evidence="3 5" id="KW-0697">Rotamase</keyword>
<dbReference type="Pfam" id="PF00254">
    <property type="entry name" value="FKBP_C"/>
    <property type="match status" value="2"/>
</dbReference>
<reference evidence="9 10" key="1">
    <citation type="submission" date="2020-08" db="EMBL/GenBank/DDBJ databases">
        <title>Genomic Encyclopedia of Type Strains, Phase IV (KMG-IV): sequencing the most valuable type-strain genomes for metagenomic binning, comparative biology and taxonomic classification.</title>
        <authorList>
            <person name="Goeker M."/>
        </authorList>
    </citation>
    <scope>NUCLEOTIDE SEQUENCE [LARGE SCALE GENOMIC DNA]</scope>
    <source>
        <strain evidence="9 10">DSM 26718</strain>
    </source>
</reference>
<gene>
    <name evidence="9" type="ORF">HNQ93_003534</name>
</gene>
<dbReference type="EC" id="5.2.1.8" evidence="6"/>
<evidence type="ECO:0000256" key="6">
    <source>
        <dbReference type="RuleBase" id="RU003915"/>
    </source>
</evidence>
<comment type="caution">
    <text evidence="9">The sequence shown here is derived from an EMBL/GenBank/DDBJ whole genome shotgun (WGS) entry which is preliminary data.</text>
</comment>
<protein>
    <recommendedName>
        <fullName evidence="6">Peptidyl-prolyl cis-trans isomerase</fullName>
        <ecNumber evidence="6">5.2.1.8</ecNumber>
    </recommendedName>
</protein>
<sequence>MRTFLLRFRAAAWLPVFLLGFLAVALSACEKTEEDNTDYAARDEATIQSYITDNKLTGFQRQASGLYVNITQPGTGALAKTDQVVLTRYKATLLDGTVFESNMTTLGSFEFVLGKGKNAGWDEGFALLNKGAKATFLVPSPLAYGSLSSNVVPPHAIIRYDVEVVDVIDIPARDEASIQAYIAANNLTGFQRQPSGLYVAITKPGTGDNAKKNQTVSARYTGTTLDGKVFDSNANAANPFSFTVGAGQVIAGWDEGFLLLNKGSKAILLIPSGLAYGSRAVSTIPANSVLRFDVEAADIK</sequence>
<evidence type="ECO:0000256" key="5">
    <source>
        <dbReference type="PROSITE-ProRule" id="PRU00277"/>
    </source>
</evidence>
<evidence type="ECO:0000313" key="10">
    <source>
        <dbReference type="Proteomes" id="UP000532746"/>
    </source>
</evidence>
<feature type="signal peptide" evidence="7">
    <location>
        <begin position="1"/>
        <end position="28"/>
    </location>
</feature>
<evidence type="ECO:0000256" key="4">
    <source>
        <dbReference type="ARBA" id="ARBA00023235"/>
    </source>
</evidence>
<evidence type="ECO:0000259" key="8">
    <source>
        <dbReference type="PROSITE" id="PS50059"/>
    </source>
</evidence>
<dbReference type="InterPro" id="IPR046357">
    <property type="entry name" value="PPIase_dom_sf"/>
</dbReference>
<feature type="domain" description="PPIase FKBP-type" evidence="8">
    <location>
        <begin position="213"/>
        <end position="300"/>
    </location>
</feature>
<comment type="catalytic activity">
    <reaction evidence="1 5 6">
        <text>[protein]-peptidylproline (omega=180) = [protein]-peptidylproline (omega=0)</text>
        <dbReference type="Rhea" id="RHEA:16237"/>
        <dbReference type="Rhea" id="RHEA-COMP:10747"/>
        <dbReference type="Rhea" id="RHEA-COMP:10748"/>
        <dbReference type="ChEBI" id="CHEBI:83833"/>
        <dbReference type="ChEBI" id="CHEBI:83834"/>
        <dbReference type="EC" id="5.2.1.8"/>
    </reaction>
</comment>